<protein>
    <submittedName>
        <fullName evidence="1">Uncharacterized protein</fullName>
    </submittedName>
</protein>
<dbReference type="STRING" id="1271860.SAMN05216174_101228"/>
<keyword evidence="2" id="KW-1185">Reference proteome</keyword>
<dbReference type="EMBL" id="FMZZ01000001">
    <property type="protein sequence ID" value="SDC13510.1"/>
    <property type="molecule type" value="Genomic_DNA"/>
</dbReference>
<evidence type="ECO:0000313" key="1">
    <source>
        <dbReference type="EMBL" id="SDC13510.1"/>
    </source>
</evidence>
<accession>A0A1G6J447</accession>
<dbReference type="OrthoDB" id="1551450at2"/>
<reference evidence="2" key="1">
    <citation type="submission" date="2016-10" db="EMBL/GenBank/DDBJ databases">
        <authorList>
            <person name="Varghese N."/>
            <person name="Submissions S."/>
        </authorList>
    </citation>
    <scope>NUCLEOTIDE SEQUENCE [LARGE SCALE GENOMIC DNA]</scope>
    <source>
        <strain evidence="2">IBRC-M 10403</strain>
    </source>
</reference>
<dbReference type="SUPFAM" id="SSF48403">
    <property type="entry name" value="Ankyrin repeat"/>
    <property type="match status" value="1"/>
</dbReference>
<dbReference type="AlphaFoldDB" id="A0A1G6J447"/>
<proteinExistence type="predicted"/>
<dbReference type="InterPro" id="IPR036770">
    <property type="entry name" value="Ankyrin_rpt-contain_sf"/>
</dbReference>
<name>A0A1G6J447_9PSEU</name>
<evidence type="ECO:0000313" key="2">
    <source>
        <dbReference type="Proteomes" id="UP000199501"/>
    </source>
</evidence>
<dbReference type="Proteomes" id="UP000199501">
    <property type="component" value="Unassembled WGS sequence"/>
</dbReference>
<gene>
    <name evidence="1" type="ORF">SAMN05216174_101228</name>
</gene>
<dbReference type="RefSeq" id="WP_139190452.1">
    <property type="nucleotide sequence ID" value="NZ_FMZZ01000001.1"/>
</dbReference>
<sequence>MASSEWDGATLRASYGDDYRERRDGFASAAYDGDWKTVLEELAKSPTLINAWRPGGASWYTPVHQAAWHGADPEIIRTLVSHNPWLTLRTASGDRPLDIALRGGHAHLGGLLMPVIRNPVPTDVLAALQKHFHDLVRERAASLVDKHQLRLPELDPLTELADGRMSFPVPGMYGGFYYVLQGLELEVKSWSRVVGGSGQTHRITVDGYWMTESGYV</sequence>
<dbReference type="Gene3D" id="1.25.40.20">
    <property type="entry name" value="Ankyrin repeat-containing domain"/>
    <property type="match status" value="1"/>
</dbReference>
<organism evidence="1 2">
    <name type="scientific">Actinokineospora iranica</name>
    <dbReference type="NCBI Taxonomy" id="1271860"/>
    <lineage>
        <taxon>Bacteria</taxon>
        <taxon>Bacillati</taxon>
        <taxon>Actinomycetota</taxon>
        <taxon>Actinomycetes</taxon>
        <taxon>Pseudonocardiales</taxon>
        <taxon>Pseudonocardiaceae</taxon>
        <taxon>Actinokineospora</taxon>
    </lineage>
</organism>